<keyword evidence="4" id="KW-0679">Respiratory chain</keyword>
<name>A0A9P6B2E5_9AGAM</name>
<dbReference type="EMBL" id="MU128947">
    <property type="protein sequence ID" value="KAF9515715.1"/>
    <property type="molecule type" value="Genomic_DNA"/>
</dbReference>
<dbReference type="Pfam" id="PF02271">
    <property type="entry name" value="UCR_14kD"/>
    <property type="match status" value="1"/>
</dbReference>
<keyword evidence="11" id="KW-1185">Reference proteome</keyword>
<proteinExistence type="inferred from homology"/>
<dbReference type="InterPro" id="IPR036544">
    <property type="entry name" value="QCR7_sf"/>
</dbReference>
<keyword evidence="3" id="KW-0813">Transport</keyword>
<accession>A0A9P6B2E5</accession>
<dbReference type="PANTHER" id="PTHR12022">
    <property type="entry name" value="UBIQUINOL-CYTOCHROME C REDUCTASE COMPLEX 14 KD PROTEIN"/>
    <property type="match status" value="1"/>
</dbReference>
<dbReference type="InterPro" id="IPR003197">
    <property type="entry name" value="QCR7"/>
</dbReference>
<comment type="caution">
    <text evidence="10">The sequence shown here is derived from an EMBL/GenBank/DDBJ whole genome shotgun (WGS) entry which is preliminary data.</text>
</comment>
<organism evidence="10 11">
    <name type="scientific">Hydnum rufescens UP504</name>
    <dbReference type="NCBI Taxonomy" id="1448309"/>
    <lineage>
        <taxon>Eukaryota</taxon>
        <taxon>Fungi</taxon>
        <taxon>Dikarya</taxon>
        <taxon>Basidiomycota</taxon>
        <taxon>Agaricomycotina</taxon>
        <taxon>Agaricomycetes</taxon>
        <taxon>Cantharellales</taxon>
        <taxon>Hydnaceae</taxon>
        <taxon>Hydnum</taxon>
    </lineage>
</organism>
<evidence type="ECO:0000256" key="6">
    <source>
        <dbReference type="ARBA" id="ARBA00022982"/>
    </source>
</evidence>
<dbReference type="OrthoDB" id="425749at2759"/>
<dbReference type="GO" id="GO:0045275">
    <property type="term" value="C:respiratory chain complex III"/>
    <property type="evidence" value="ECO:0007669"/>
    <property type="project" value="InterPro"/>
</dbReference>
<keyword evidence="6" id="KW-0249">Electron transport</keyword>
<sequence length="116" mass="13725">IQRSRILSRLFVPFANVYVKASGHRRLGLRYDDLLIVEREDVDKAVTRLSPDEAYDRAWRIRRSFQQSILHKDLPKIEWLKPEDDVRYLTPLIEGVLEEEAERAFFDTAEAIPTRK</sequence>
<dbReference type="SUPFAM" id="SSF81524">
    <property type="entry name" value="14 kDa protein of cytochrome bc1 complex (Ubiquinol-cytochrome c reductase)"/>
    <property type="match status" value="1"/>
</dbReference>
<protein>
    <recommendedName>
        <fullName evidence="9">Complex III subunit 7</fullName>
    </recommendedName>
</protein>
<dbReference type="PIRSF" id="PIRSF000022">
    <property type="entry name" value="Bc1_14K"/>
    <property type="match status" value="1"/>
</dbReference>
<keyword evidence="5" id="KW-0999">Mitochondrion inner membrane</keyword>
<evidence type="ECO:0000256" key="2">
    <source>
        <dbReference type="ARBA" id="ARBA00008554"/>
    </source>
</evidence>
<evidence type="ECO:0000256" key="8">
    <source>
        <dbReference type="ARBA" id="ARBA00023136"/>
    </source>
</evidence>
<evidence type="ECO:0000256" key="1">
    <source>
        <dbReference type="ARBA" id="ARBA00004443"/>
    </source>
</evidence>
<dbReference type="GO" id="GO:0006122">
    <property type="term" value="P:mitochondrial electron transport, ubiquinol to cytochrome c"/>
    <property type="evidence" value="ECO:0007669"/>
    <property type="project" value="InterPro"/>
</dbReference>
<keyword evidence="7" id="KW-0496">Mitochondrion</keyword>
<dbReference type="FunFam" id="1.10.1090.10:FF:000001">
    <property type="entry name" value="Cytochrome b-c1 complex subunit 7"/>
    <property type="match status" value="1"/>
</dbReference>
<evidence type="ECO:0000313" key="10">
    <source>
        <dbReference type="EMBL" id="KAF9515715.1"/>
    </source>
</evidence>
<dbReference type="Proteomes" id="UP000886523">
    <property type="component" value="Unassembled WGS sequence"/>
</dbReference>
<comment type="similarity">
    <text evidence="2">Belongs to the UQCRB/QCR7 family.</text>
</comment>
<gene>
    <name evidence="10" type="ORF">BS47DRAFT_1293516</name>
</gene>
<evidence type="ECO:0000313" key="11">
    <source>
        <dbReference type="Proteomes" id="UP000886523"/>
    </source>
</evidence>
<dbReference type="AlphaFoldDB" id="A0A9P6B2E5"/>
<dbReference type="GO" id="GO:0005743">
    <property type="term" value="C:mitochondrial inner membrane"/>
    <property type="evidence" value="ECO:0007669"/>
    <property type="project" value="UniProtKB-SubCell"/>
</dbReference>
<dbReference type="Gene3D" id="1.10.1090.10">
    <property type="entry name" value="Cytochrome b-c1 complex subunit 7"/>
    <property type="match status" value="1"/>
</dbReference>
<dbReference type="PANTHER" id="PTHR12022:SF0">
    <property type="entry name" value="CYTOCHROME B-C1 COMPLEX SUBUNIT 7"/>
    <property type="match status" value="1"/>
</dbReference>
<reference evidence="10" key="1">
    <citation type="journal article" date="2020" name="Nat. Commun.">
        <title>Large-scale genome sequencing of mycorrhizal fungi provides insights into the early evolution of symbiotic traits.</title>
        <authorList>
            <person name="Miyauchi S."/>
            <person name="Kiss E."/>
            <person name="Kuo A."/>
            <person name="Drula E."/>
            <person name="Kohler A."/>
            <person name="Sanchez-Garcia M."/>
            <person name="Morin E."/>
            <person name="Andreopoulos B."/>
            <person name="Barry K.W."/>
            <person name="Bonito G."/>
            <person name="Buee M."/>
            <person name="Carver A."/>
            <person name="Chen C."/>
            <person name="Cichocki N."/>
            <person name="Clum A."/>
            <person name="Culley D."/>
            <person name="Crous P.W."/>
            <person name="Fauchery L."/>
            <person name="Girlanda M."/>
            <person name="Hayes R.D."/>
            <person name="Keri Z."/>
            <person name="LaButti K."/>
            <person name="Lipzen A."/>
            <person name="Lombard V."/>
            <person name="Magnuson J."/>
            <person name="Maillard F."/>
            <person name="Murat C."/>
            <person name="Nolan M."/>
            <person name="Ohm R.A."/>
            <person name="Pangilinan J."/>
            <person name="Pereira M.F."/>
            <person name="Perotto S."/>
            <person name="Peter M."/>
            <person name="Pfister S."/>
            <person name="Riley R."/>
            <person name="Sitrit Y."/>
            <person name="Stielow J.B."/>
            <person name="Szollosi G."/>
            <person name="Zifcakova L."/>
            <person name="Stursova M."/>
            <person name="Spatafora J.W."/>
            <person name="Tedersoo L."/>
            <person name="Vaario L.M."/>
            <person name="Yamada A."/>
            <person name="Yan M."/>
            <person name="Wang P."/>
            <person name="Xu J."/>
            <person name="Bruns T."/>
            <person name="Baldrian P."/>
            <person name="Vilgalys R."/>
            <person name="Dunand C."/>
            <person name="Henrissat B."/>
            <person name="Grigoriev I.V."/>
            <person name="Hibbett D."/>
            <person name="Nagy L.G."/>
            <person name="Martin F.M."/>
        </authorList>
    </citation>
    <scope>NUCLEOTIDE SEQUENCE</scope>
    <source>
        <strain evidence="10">UP504</strain>
    </source>
</reference>
<evidence type="ECO:0000256" key="4">
    <source>
        <dbReference type="ARBA" id="ARBA00022660"/>
    </source>
</evidence>
<evidence type="ECO:0000256" key="5">
    <source>
        <dbReference type="ARBA" id="ARBA00022792"/>
    </source>
</evidence>
<evidence type="ECO:0000256" key="3">
    <source>
        <dbReference type="ARBA" id="ARBA00022448"/>
    </source>
</evidence>
<keyword evidence="8" id="KW-0472">Membrane</keyword>
<feature type="non-terminal residue" evidence="10">
    <location>
        <position position="1"/>
    </location>
</feature>
<evidence type="ECO:0000256" key="7">
    <source>
        <dbReference type="ARBA" id="ARBA00023128"/>
    </source>
</evidence>
<evidence type="ECO:0000256" key="9">
    <source>
        <dbReference type="ARBA" id="ARBA00031684"/>
    </source>
</evidence>
<comment type="subcellular location">
    <subcellularLocation>
        <location evidence="1">Mitochondrion inner membrane</location>
        <topology evidence="1">Peripheral membrane protein</topology>
        <orientation evidence="1">Matrix side</orientation>
    </subcellularLocation>
</comment>